<name>A0A452ZLB7_AEGTS</name>
<keyword evidence="2" id="KW-1185">Reference proteome</keyword>
<reference evidence="2" key="2">
    <citation type="journal article" date="2017" name="Nat. Plants">
        <title>The Aegilops tauschii genome reveals multiple impacts of transposons.</title>
        <authorList>
            <person name="Zhao G."/>
            <person name="Zou C."/>
            <person name="Li K."/>
            <person name="Wang K."/>
            <person name="Li T."/>
            <person name="Gao L."/>
            <person name="Zhang X."/>
            <person name="Wang H."/>
            <person name="Yang Z."/>
            <person name="Liu X."/>
            <person name="Jiang W."/>
            <person name="Mao L."/>
            <person name="Kong X."/>
            <person name="Jiao Y."/>
            <person name="Jia J."/>
        </authorList>
    </citation>
    <scope>NUCLEOTIDE SEQUENCE [LARGE SCALE GENOMIC DNA]</scope>
    <source>
        <strain evidence="2">cv. AL8/78</strain>
    </source>
</reference>
<sequence length="57" mass="6402">MLHCLASSTLMETFHSRVRWGQQPVPGPTLGRFSPILRIIRNCSTVTCIITEGDQFV</sequence>
<dbReference type="AlphaFoldDB" id="A0A452ZLB7"/>
<reference evidence="1" key="4">
    <citation type="submission" date="2019-03" db="UniProtKB">
        <authorList>
            <consortium name="EnsemblPlants"/>
        </authorList>
    </citation>
    <scope>IDENTIFICATION</scope>
</reference>
<evidence type="ECO:0000313" key="1">
    <source>
        <dbReference type="EnsemblPlants" id="AET1Gv20822700.1"/>
    </source>
</evidence>
<evidence type="ECO:0000313" key="2">
    <source>
        <dbReference type="Proteomes" id="UP000015105"/>
    </source>
</evidence>
<dbReference type="Proteomes" id="UP000015105">
    <property type="component" value="Chromosome 1D"/>
</dbReference>
<proteinExistence type="predicted"/>
<reference evidence="1" key="3">
    <citation type="journal article" date="2017" name="Nature">
        <title>Genome sequence of the progenitor of the wheat D genome Aegilops tauschii.</title>
        <authorList>
            <person name="Luo M.C."/>
            <person name="Gu Y.Q."/>
            <person name="Puiu D."/>
            <person name="Wang H."/>
            <person name="Twardziok S.O."/>
            <person name="Deal K.R."/>
            <person name="Huo N."/>
            <person name="Zhu T."/>
            <person name="Wang L."/>
            <person name="Wang Y."/>
            <person name="McGuire P.E."/>
            <person name="Liu S."/>
            <person name="Long H."/>
            <person name="Ramasamy R.K."/>
            <person name="Rodriguez J.C."/>
            <person name="Van S.L."/>
            <person name="Yuan L."/>
            <person name="Wang Z."/>
            <person name="Xia Z."/>
            <person name="Xiao L."/>
            <person name="Anderson O.D."/>
            <person name="Ouyang S."/>
            <person name="Liang Y."/>
            <person name="Zimin A.V."/>
            <person name="Pertea G."/>
            <person name="Qi P."/>
            <person name="Bennetzen J.L."/>
            <person name="Dai X."/>
            <person name="Dawson M.W."/>
            <person name="Muller H.G."/>
            <person name="Kugler K."/>
            <person name="Rivarola-Duarte L."/>
            <person name="Spannagl M."/>
            <person name="Mayer K.F.X."/>
            <person name="Lu F.H."/>
            <person name="Bevan M.W."/>
            <person name="Leroy P."/>
            <person name="Li P."/>
            <person name="You F.M."/>
            <person name="Sun Q."/>
            <person name="Liu Z."/>
            <person name="Lyons E."/>
            <person name="Wicker T."/>
            <person name="Salzberg S.L."/>
            <person name="Devos K.M."/>
            <person name="Dvorak J."/>
        </authorList>
    </citation>
    <scope>NUCLEOTIDE SEQUENCE [LARGE SCALE GENOMIC DNA]</scope>
    <source>
        <strain evidence="1">cv. AL8/78</strain>
    </source>
</reference>
<accession>A0A452ZLB7</accession>
<dbReference type="Gramene" id="AET1Gv20822700.1">
    <property type="protein sequence ID" value="AET1Gv20822700.1"/>
    <property type="gene ID" value="AET1Gv20822700"/>
</dbReference>
<dbReference type="EnsemblPlants" id="AET1Gv20822700.1">
    <property type="protein sequence ID" value="AET1Gv20822700.1"/>
    <property type="gene ID" value="AET1Gv20822700"/>
</dbReference>
<protein>
    <submittedName>
        <fullName evidence="1">Uncharacterized protein</fullName>
    </submittedName>
</protein>
<reference evidence="2" key="1">
    <citation type="journal article" date="2014" name="Science">
        <title>Ancient hybridizations among the ancestral genomes of bread wheat.</title>
        <authorList>
            <consortium name="International Wheat Genome Sequencing Consortium,"/>
            <person name="Marcussen T."/>
            <person name="Sandve S.R."/>
            <person name="Heier L."/>
            <person name="Spannagl M."/>
            <person name="Pfeifer M."/>
            <person name="Jakobsen K.S."/>
            <person name="Wulff B.B."/>
            <person name="Steuernagel B."/>
            <person name="Mayer K.F."/>
            <person name="Olsen O.A."/>
        </authorList>
    </citation>
    <scope>NUCLEOTIDE SEQUENCE [LARGE SCALE GENOMIC DNA]</scope>
    <source>
        <strain evidence="2">cv. AL8/78</strain>
    </source>
</reference>
<reference evidence="1" key="5">
    <citation type="journal article" date="2021" name="G3 (Bethesda)">
        <title>Aegilops tauschii genome assembly Aet v5.0 features greater sequence contiguity and improved annotation.</title>
        <authorList>
            <person name="Wang L."/>
            <person name="Zhu T."/>
            <person name="Rodriguez J.C."/>
            <person name="Deal K.R."/>
            <person name="Dubcovsky J."/>
            <person name="McGuire P.E."/>
            <person name="Lux T."/>
            <person name="Spannagl M."/>
            <person name="Mayer K.F.X."/>
            <person name="Baldrich P."/>
            <person name="Meyers B.C."/>
            <person name="Huo N."/>
            <person name="Gu Y.Q."/>
            <person name="Zhou H."/>
            <person name="Devos K.M."/>
            <person name="Bennetzen J.L."/>
            <person name="Unver T."/>
            <person name="Budak H."/>
            <person name="Gulick P.J."/>
            <person name="Galiba G."/>
            <person name="Kalapos B."/>
            <person name="Nelson D.R."/>
            <person name="Li P."/>
            <person name="You F.M."/>
            <person name="Luo M.C."/>
            <person name="Dvorak J."/>
        </authorList>
    </citation>
    <scope>NUCLEOTIDE SEQUENCE [LARGE SCALE GENOMIC DNA]</scope>
    <source>
        <strain evidence="1">cv. AL8/78</strain>
    </source>
</reference>
<organism evidence="1 2">
    <name type="scientific">Aegilops tauschii subsp. strangulata</name>
    <name type="common">Goatgrass</name>
    <dbReference type="NCBI Taxonomy" id="200361"/>
    <lineage>
        <taxon>Eukaryota</taxon>
        <taxon>Viridiplantae</taxon>
        <taxon>Streptophyta</taxon>
        <taxon>Embryophyta</taxon>
        <taxon>Tracheophyta</taxon>
        <taxon>Spermatophyta</taxon>
        <taxon>Magnoliopsida</taxon>
        <taxon>Liliopsida</taxon>
        <taxon>Poales</taxon>
        <taxon>Poaceae</taxon>
        <taxon>BOP clade</taxon>
        <taxon>Pooideae</taxon>
        <taxon>Triticodae</taxon>
        <taxon>Triticeae</taxon>
        <taxon>Triticinae</taxon>
        <taxon>Aegilops</taxon>
    </lineage>
</organism>